<evidence type="ECO:0000313" key="1">
    <source>
        <dbReference type="EMBL" id="MDC0672591.1"/>
    </source>
</evidence>
<gene>
    <name evidence="1" type="ORF">POL58_32875</name>
</gene>
<dbReference type="RefSeq" id="WP_272004471.1">
    <property type="nucleotide sequence ID" value="NZ_JAQNDN010000019.1"/>
</dbReference>
<sequence length="398" mass="43889">MSLATDPAHAVAAELAFSRLEDVTVDDARRGLLRARTLDPATRVNPALYDRRTCRVCDCSVAGLQPDLRAQGFARVDLSDRGALQAALERVRVAGRLEASDAAAIRRSLLGRALALPGGERLWLLHLAREGFFMRRAGPNGMALGRGATQGMNDHDAAVAVHADQDVEGTPLRQILRGAAPWLFRHESPDRRNHRSRLVLVNVWIPLDQVTRPLALMDRGSLDRRRHQLRHGLVTDAFLRRGEDMRVNDIWTFLHDDAQRWYFASDMDASSAWVFETLGTPHGSFIVPGEERAEARYRQLVAAVAAVQRGDEDAATRSLTAEAGGDWRAPATPALARAIAAMESVLAEGRADVSALCRASERSDWCVRASAAAERVVRKSIEMRAVALILPAVWPFRR</sequence>
<name>A0ABT5BHZ3_9BACT</name>
<keyword evidence="2" id="KW-1185">Reference proteome</keyword>
<dbReference type="Proteomes" id="UP001217838">
    <property type="component" value="Unassembled WGS sequence"/>
</dbReference>
<evidence type="ECO:0000313" key="2">
    <source>
        <dbReference type="Proteomes" id="UP001217838"/>
    </source>
</evidence>
<comment type="caution">
    <text evidence="1">The sequence shown here is derived from an EMBL/GenBank/DDBJ whole genome shotgun (WGS) entry which is preliminary data.</text>
</comment>
<organism evidence="1 2">
    <name type="scientific">Nannocystis radixulma</name>
    <dbReference type="NCBI Taxonomy" id="2995305"/>
    <lineage>
        <taxon>Bacteria</taxon>
        <taxon>Pseudomonadati</taxon>
        <taxon>Myxococcota</taxon>
        <taxon>Polyangia</taxon>
        <taxon>Nannocystales</taxon>
        <taxon>Nannocystaceae</taxon>
        <taxon>Nannocystis</taxon>
    </lineage>
</organism>
<reference evidence="1 2" key="1">
    <citation type="submission" date="2022-11" db="EMBL/GenBank/DDBJ databases">
        <title>Minimal conservation of predation-associated metabolite biosynthetic gene clusters underscores biosynthetic potential of Myxococcota including descriptions for ten novel species: Archangium lansinium sp. nov., Myxococcus landrumus sp. nov., Nannocystis bai.</title>
        <authorList>
            <person name="Ahearne A."/>
            <person name="Stevens C."/>
            <person name="Dowd S."/>
        </authorList>
    </citation>
    <scope>NUCLEOTIDE SEQUENCE [LARGE SCALE GENOMIC DNA]</scope>
    <source>
        <strain evidence="1 2">NCELM</strain>
    </source>
</reference>
<proteinExistence type="predicted"/>
<accession>A0ABT5BHZ3</accession>
<dbReference type="EMBL" id="JAQNDN010000019">
    <property type="protein sequence ID" value="MDC0672591.1"/>
    <property type="molecule type" value="Genomic_DNA"/>
</dbReference>
<protein>
    <submittedName>
        <fullName evidence="1">Uncharacterized protein</fullName>
    </submittedName>
</protein>